<feature type="transmembrane region" description="Helical" evidence="3">
    <location>
        <begin position="215"/>
        <end position="234"/>
    </location>
</feature>
<name>A0A316EDS6_9BACT</name>
<feature type="transmembrane region" description="Helical" evidence="3">
    <location>
        <begin position="349"/>
        <end position="370"/>
    </location>
</feature>
<keyword evidence="3" id="KW-0472">Membrane</keyword>
<evidence type="ECO:0000256" key="2">
    <source>
        <dbReference type="ARBA" id="ARBA00022748"/>
    </source>
</evidence>
<feature type="domain" description="Cytochrome c assembly protein" evidence="4">
    <location>
        <begin position="111"/>
        <end position="333"/>
    </location>
</feature>
<gene>
    <name evidence="6" type="ORF">LV89_01189</name>
</gene>
<feature type="transmembrane region" description="Helical" evidence="3">
    <location>
        <begin position="390"/>
        <end position="414"/>
    </location>
</feature>
<feature type="transmembrane region" description="Helical" evidence="3">
    <location>
        <begin position="310"/>
        <end position="329"/>
    </location>
</feature>
<feature type="transmembrane region" description="Helical" evidence="3">
    <location>
        <begin position="535"/>
        <end position="555"/>
    </location>
</feature>
<dbReference type="GO" id="GO:0017004">
    <property type="term" value="P:cytochrome complex assembly"/>
    <property type="evidence" value="ECO:0007669"/>
    <property type="project" value="UniProtKB-KW"/>
</dbReference>
<feature type="domain" description="Cytochrome c-type biogenesis protein CcmF C-terminal" evidence="5">
    <location>
        <begin position="356"/>
        <end position="557"/>
    </location>
</feature>
<evidence type="ECO:0000313" key="7">
    <source>
        <dbReference type="Proteomes" id="UP000245489"/>
    </source>
</evidence>
<proteinExistence type="inferred from homology"/>
<dbReference type="Pfam" id="PF01578">
    <property type="entry name" value="Cytochrom_C_asm"/>
    <property type="match status" value="1"/>
</dbReference>
<dbReference type="PRINTS" id="PR01410">
    <property type="entry name" value="CCBIOGENESIS"/>
</dbReference>
<feature type="transmembrane region" description="Helical" evidence="3">
    <location>
        <begin position="440"/>
        <end position="459"/>
    </location>
</feature>
<evidence type="ECO:0000259" key="4">
    <source>
        <dbReference type="Pfam" id="PF01578"/>
    </source>
</evidence>
<keyword evidence="2" id="KW-0201">Cytochrome c-type biogenesis</keyword>
<keyword evidence="3" id="KW-0812">Transmembrane</keyword>
<feature type="transmembrane region" description="Helical" evidence="3">
    <location>
        <begin position="503"/>
        <end position="523"/>
    </location>
</feature>
<feature type="transmembrane region" description="Helical" evidence="3">
    <location>
        <begin position="142"/>
        <end position="163"/>
    </location>
</feature>
<comment type="similarity">
    <text evidence="1">Belongs to the CcmF/CycK/Ccl1/NrfE/CcsA family.</text>
</comment>
<dbReference type="GO" id="GO:0015232">
    <property type="term" value="F:heme transmembrane transporter activity"/>
    <property type="evidence" value="ECO:0007669"/>
    <property type="project" value="InterPro"/>
</dbReference>
<evidence type="ECO:0000259" key="5">
    <source>
        <dbReference type="Pfam" id="PF16327"/>
    </source>
</evidence>
<keyword evidence="3" id="KW-1133">Transmembrane helix</keyword>
<feature type="transmembrane region" description="Helical" evidence="3">
    <location>
        <begin position="471"/>
        <end position="491"/>
    </location>
</feature>
<dbReference type="AlphaFoldDB" id="A0A316EDS6"/>
<dbReference type="InterPro" id="IPR032523">
    <property type="entry name" value="CcmF_C"/>
</dbReference>
<feature type="transmembrane region" description="Helical" evidence="3">
    <location>
        <begin position="20"/>
        <end position="40"/>
    </location>
</feature>
<keyword evidence="7" id="KW-1185">Reference proteome</keyword>
<dbReference type="GO" id="GO:0016020">
    <property type="term" value="C:membrane"/>
    <property type="evidence" value="ECO:0007669"/>
    <property type="project" value="InterPro"/>
</dbReference>
<feature type="transmembrane region" description="Helical" evidence="3">
    <location>
        <begin position="833"/>
        <end position="853"/>
    </location>
</feature>
<evidence type="ECO:0000313" key="6">
    <source>
        <dbReference type="EMBL" id="PWK27782.1"/>
    </source>
</evidence>
<accession>A0A316EDS6</accession>
<dbReference type="InterPro" id="IPR002541">
    <property type="entry name" value="Cyt_c_assembly"/>
</dbReference>
<organism evidence="6 7">
    <name type="scientific">Arcicella aurantiaca</name>
    <dbReference type="NCBI Taxonomy" id="591202"/>
    <lineage>
        <taxon>Bacteria</taxon>
        <taxon>Pseudomonadati</taxon>
        <taxon>Bacteroidota</taxon>
        <taxon>Cytophagia</taxon>
        <taxon>Cytophagales</taxon>
        <taxon>Flectobacillaceae</taxon>
        <taxon>Arcicella</taxon>
    </lineage>
</organism>
<dbReference type="GO" id="GO:0020037">
    <property type="term" value="F:heme binding"/>
    <property type="evidence" value="ECO:0007669"/>
    <property type="project" value="InterPro"/>
</dbReference>
<evidence type="ECO:0000256" key="3">
    <source>
        <dbReference type="SAM" id="Phobius"/>
    </source>
</evidence>
<sequence length="867" mass="98356">MINKLSTFKNKMFHTTIGNIGHLCIILSFVASVIATFGYFKSVQTTDLDQQESWKRFSRYAFYIHGAAVVGVIISLFSIIYNHYFEYHYAWSHSSKALPVYYIISCFWEGQEGSFLLWIFWHAVLGIILIKTNKHWEAPVMAIFAAVQTFLCSMILGVVLPVIDLKIGSSPFLMMREAMPDLPIWQMKPDFIAEDGRGLNPLLQNYWMVIHPPTLFLGFATTLIPFAYAMAGLWRGEYSAWIRPALPWALVSGLVLGVGIIMGGYWAYETLNFGGYWNWDPVENASFVPWLVLVATIHCMIIYKTNQTALRTSFILVIATFILVLYSTFLNRSGILGEASVHSFTDLGLSGQLLIYLLFFLFIAIGLLVWRWKEVPSDEKEVSTYSREFWIFLGATTLCLSAFQIIAATSLPVYNKIVEGLGFVSKLAPPADAPTYYSKFQLWFGVGMAVFSGIGQAFWWKKIKQENFAKYFLTPLLASLILTFVVIFFTTKSQTGDFFESPTYIILLFGGIFSIITNGSILFDIFKGNYKLSGGAVTHIGVAMMLLGILFSSGYSKVVSINTAGFNISNDKSFTDNNGKENKENVMLWLNTPQKMDDYTLTYKGVRVEGRELPDYLRPEQVEIIENDFHAVALQDIEQKGKKYYSKGDTLPVFPENKYYEIDFRDKDGKITTLFPRFQINKKMGNSVSPALKRNLGTDLYTYVALAPDLDQREWSKTENYSVAIKDTFFLNDYVAVLDNVTRVNEFEGKPLGAGDAAVQATIKVMGKEFIQYEIKPIFVIRGGMVAMPPIENNEVGIRAKFVNIDPKTGKFEFAFNTTQRDYVVLKAIEKPLINLLWIGTLVLSLGFVMAIIRRYREFRLMRDKGL</sequence>
<feature type="transmembrane region" description="Helical" evidence="3">
    <location>
        <begin position="60"/>
        <end position="81"/>
    </location>
</feature>
<feature type="transmembrane region" description="Helical" evidence="3">
    <location>
        <begin position="287"/>
        <end position="303"/>
    </location>
</feature>
<evidence type="ECO:0000256" key="1">
    <source>
        <dbReference type="ARBA" id="ARBA00009186"/>
    </source>
</evidence>
<feature type="transmembrane region" description="Helical" evidence="3">
    <location>
        <begin position="101"/>
        <end position="130"/>
    </location>
</feature>
<dbReference type="EMBL" id="QGGO01000005">
    <property type="protein sequence ID" value="PWK27782.1"/>
    <property type="molecule type" value="Genomic_DNA"/>
</dbReference>
<protein>
    <submittedName>
        <fullName evidence="6">Cytochrome c-type biogenesis protein CcmF</fullName>
    </submittedName>
</protein>
<dbReference type="InterPro" id="IPR003567">
    <property type="entry name" value="Cyt_c_biogenesis"/>
</dbReference>
<reference evidence="6 7" key="1">
    <citation type="submission" date="2018-05" db="EMBL/GenBank/DDBJ databases">
        <title>Genomic Encyclopedia of Archaeal and Bacterial Type Strains, Phase II (KMG-II): from individual species to whole genera.</title>
        <authorList>
            <person name="Goeker M."/>
        </authorList>
    </citation>
    <scope>NUCLEOTIDE SEQUENCE [LARGE SCALE GENOMIC DNA]</scope>
    <source>
        <strain evidence="6 7">DSM 22214</strain>
    </source>
</reference>
<dbReference type="Pfam" id="PF16327">
    <property type="entry name" value="CcmF_C"/>
    <property type="match status" value="1"/>
</dbReference>
<dbReference type="PANTHER" id="PTHR43653">
    <property type="entry name" value="CYTOCHROME C ASSEMBLY PROTEIN-RELATED"/>
    <property type="match status" value="1"/>
</dbReference>
<dbReference type="PANTHER" id="PTHR43653:SF1">
    <property type="entry name" value="CYTOCHROME C-TYPE BIOGENESIS PROTEIN CCMF"/>
    <property type="match status" value="1"/>
</dbReference>
<dbReference type="Proteomes" id="UP000245489">
    <property type="component" value="Unassembled WGS sequence"/>
</dbReference>
<comment type="caution">
    <text evidence="6">The sequence shown here is derived from an EMBL/GenBank/DDBJ whole genome shotgun (WGS) entry which is preliminary data.</text>
</comment>
<feature type="transmembrane region" description="Helical" evidence="3">
    <location>
        <begin position="246"/>
        <end position="267"/>
    </location>
</feature>